<evidence type="ECO:0000313" key="1">
    <source>
        <dbReference type="EMBL" id="AKN39083.1"/>
    </source>
</evidence>
<accession>A0A0H3ZRT1</accession>
<organism evidence="1">
    <name type="scientific">Vibrio tasmaniensis</name>
    <dbReference type="NCBI Taxonomy" id="212663"/>
    <lineage>
        <taxon>Bacteria</taxon>
        <taxon>Pseudomonadati</taxon>
        <taxon>Pseudomonadota</taxon>
        <taxon>Gammaproteobacteria</taxon>
        <taxon>Vibrionales</taxon>
        <taxon>Vibrionaceae</taxon>
        <taxon>Vibrio</taxon>
    </lineage>
</organism>
<name>A0A0H3ZRT1_9VIBR</name>
<sequence length="41" mass="4801">MKRRVEVWLAAKQRKLERWSGDIRNCAPVGDIHLNPEREAA</sequence>
<dbReference type="AlphaFoldDB" id="A0A0H3ZRT1"/>
<proteinExistence type="predicted"/>
<protein>
    <submittedName>
        <fullName evidence="1">Mobile element protein</fullName>
    </submittedName>
</protein>
<dbReference type="EMBL" id="KP795633">
    <property type="protein sequence ID" value="AKN39083.1"/>
    <property type="molecule type" value="Genomic_DNA"/>
</dbReference>
<reference evidence="1" key="1">
    <citation type="journal article" date="2015" name="MBio">
        <title>Eco-Evolutionary Dynamics of Episomes among Ecologically Cohesive Bacterial Populations.</title>
        <authorList>
            <person name="Xue H."/>
            <person name="Cordero O.X."/>
            <person name="Camas F.M."/>
            <person name="Trimble W."/>
            <person name="Meyer F."/>
            <person name="Guglielmini J."/>
            <person name="Rocha E.P."/>
            <person name="Polz M.F."/>
        </authorList>
    </citation>
    <scope>NUCLEOTIDE SEQUENCE</scope>
    <source>
        <strain evidence="1">FF_59</strain>
    </source>
</reference>